<sequence length="148" mass="16568">MYGDTEVLRRRVDQLREQAIDIRGLADQLVGRTESTGWSGRAADSMRVRVTERATHLRRAATQHETAADALERHLLATETQQEAIADIERRATDLVAEARTRLADVRRRRESEPGLPVEPDPDDVTLAAFEPPASGHRDWLAVELPGL</sequence>
<dbReference type="RefSeq" id="WP_140008856.1">
    <property type="nucleotide sequence ID" value="NZ_JBHMDG010000001.1"/>
</dbReference>
<dbReference type="EMBL" id="JBHMDG010000001">
    <property type="protein sequence ID" value="MFB9311418.1"/>
    <property type="molecule type" value="Genomic_DNA"/>
</dbReference>
<dbReference type="Proteomes" id="UP001589750">
    <property type="component" value="Unassembled WGS sequence"/>
</dbReference>
<protein>
    <recommendedName>
        <fullName evidence="4">WXG100 family type VII secretion target</fullName>
    </recommendedName>
</protein>
<comment type="caution">
    <text evidence="2">The sequence shown here is derived from an EMBL/GenBank/DDBJ whole genome shotgun (WGS) entry which is preliminary data.</text>
</comment>
<organism evidence="2 3">
    <name type="scientific">Nocardioides plantarum</name>
    <dbReference type="NCBI Taxonomy" id="29299"/>
    <lineage>
        <taxon>Bacteria</taxon>
        <taxon>Bacillati</taxon>
        <taxon>Actinomycetota</taxon>
        <taxon>Actinomycetes</taxon>
        <taxon>Propionibacteriales</taxon>
        <taxon>Nocardioidaceae</taxon>
        <taxon>Nocardioides</taxon>
    </lineage>
</organism>
<gene>
    <name evidence="2" type="ORF">ACFFRI_00030</name>
</gene>
<accession>A0ABV5K3T4</accession>
<evidence type="ECO:0008006" key="4">
    <source>
        <dbReference type="Google" id="ProtNLM"/>
    </source>
</evidence>
<evidence type="ECO:0000313" key="2">
    <source>
        <dbReference type="EMBL" id="MFB9311418.1"/>
    </source>
</evidence>
<evidence type="ECO:0000313" key="3">
    <source>
        <dbReference type="Proteomes" id="UP001589750"/>
    </source>
</evidence>
<name>A0ABV5K3T4_9ACTN</name>
<feature type="region of interest" description="Disordered" evidence="1">
    <location>
        <begin position="106"/>
        <end position="125"/>
    </location>
</feature>
<reference evidence="2 3" key="1">
    <citation type="submission" date="2024-09" db="EMBL/GenBank/DDBJ databases">
        <authorList>
            <person name="Sun Q."/>
            <person name="Mori K."/>
        </authorList>
    </citation>
    <scope>NUCLEOTIDE SEQUENCE [LARGE SCALE GENOMIC DNA]</scope>
    <source>
        <strain evidence="2 3">JCM 9626</strain>
    </source>
</reference>
<proteinExistence type="predicted"/>
<evidence type="ECO:0000256" key="1">
    <source>
        <dbReference type="SAM" id="MobiDB-lite"/>
    </source>
</evidence>
<keyword evidence="3" id="KW-1185">Reference proteome</keyword>